<dbReference type="SUPFAM" id="SSF56399">
    <property type="entry name" value="ADP-ribosylation"/>
    <property type="match status" value="1"/>
</dbReference>
<proteinExistence type="inferred from homology"/>
<dbReference type="InterPro" id="IPR002745">
    <property type="entry name" value="Ptrans_KptA/Tpt1"/>
</dbReference>
<dbReference type="EC" id="2.7.1.-" evidence="5"/>
<dbReference type="AlphaFoldDB" id="A0A1B1TCQ7"/>
<evidence type="ECO:0000256" key="5">
    <source>
        <dbReference type="HAMAP-Rule" id="MF_00299"/>
    </source>
</evidence>
<dbReference type="PANTHER" id="PTHR12684:SF2">
    <property type="entry name" value="TRNA 2'-PHOSPHOTRANSFERASE 1"/>
    <property type="match status" value="1"/>
</dbReference>
<dbReference type="InterPro" id="IPR022928">
    <property type="entry name" value="RNA_2'-PTrans_KptA"/>
</dbReference>
<dbReference type="GO" id="GO:0006388">
    <property type="term" value="P:tRNA splicing, via endonucleolytic cleavage and ligation"/>
    <property type="evidence" value="ECO:0007669"/>
    <property type="project" value="UniProtKB-UniRule"/>
</dbReference>
<name>A0A1B1TCQ7_9ARCH</name>
<dbReference type="Pfam" id="PF01885">
    <property type="entry name" value="PTS_2-RNA"/>
    <property type="match status" value="1"/>
</dbReference>
<dbReference type="Gene3D" id="3.20.170.30">
    <property type="match status" value="1"/>
</dbReference>
<dbReference type="PANTHER" id="PTHR12684">
    <property type="entry name" value="PUTATIVE PHOSPHOTRANSFERASE"/>
    <property type="match status" value="1"/>
</dbReference>
<comment type="function">
    <text evidence="4 5">Removes the 2'-phosphate from RNA via an intermediate in which the phosphate is ADP-ribosylated by NAD followed by a presumed transesterification to release the RNA and generate ADP-ribose 1''-2''-cyclic phosphate (APPR&gt;P). May function as an ADP-ribosylase.</text>
</comment>
<evidence type="ECO:0000313" key="6">
    <source>
        <dbReference type="EMBL" id="ANV80062.1"/>
    </source>
</evidence>
<sequence>MIRECSRHGYYSDDHLCPACNEEGKFILRSRERDSLARRLALILRHAPEKFDLEMDINGWVDVKDIISRFKKQDERRYHWLRPHHFRAVSETDGKGRYEVRGNMIRATYGHTLEIELDLPTDNIPPSLFYPCNPDEADNLLEVGITPSGRAHVHLSSSIRSAAEAGKVHYKLPTLLEIDTARMEADGDTIWHAGVTVYLVESVDPEYITQIPNDHPEYEVARARWVDEEE</sequence>
<keyword evidence="3 5" id="KW-0520">NAD</keyword>
<dbReference type="GO" id="GO:0000215">
    <property type="term" value="F:tRNA 2'-phosphotransferase activity"/>
    <property type="evidence" value="ECO:0007669"/>
    <property type="project" value="TreeGrafter"/>
</dbReference>
<dbReference type="Gene3D" id="1.10.10.970">
    <property type="entry name" value="RNA 2'-phosphotransferase, Tpt1/KptA family, N-terminal domain"/>
    <property type="match status" value="1"/>
</dbReference>
<keyword evidence="2 5" id="KW-0808">Transferase</keyword>
<evidence type="ECO:0000256" key="4">
    <source>
        <dbReference type="ARBA" id="ARBA00025212"/>
    </source>
</evidence>
<dbReference type="InterPro" id="IPR042080">
    <property type="entry name" value="RNA_2'-PTrans_N"/>
</dbReference>
<evidence type="ECO:0000256" key="3">
    <source>
        <dbReference type="ARBA" id="ARBA00023027"/>
    </source>
</evidence>
<reference evidence="6" key="1">
    <citation type="submission" date="2014-11" db="EMBL/GenBank/DDBJ databases">
        <authorList>
            <person name="Zhu J."/>
            <person name="Qi W."/>
            <person name="Song R."/>
        </authorList>
    </citation>
    <scope>NUCLEOTIDE SEQUENCE</scope>
</reference>
<organism evidence="6">
    <name type="scientific">uncultured Poseidoniia archaeon</name>
    <dbReference type="NCBI Taxonomy" id="1697135"/>
    <lineage>
        <taxon>Archaea</taxon>
        <taxon>Methanobacteriati</taxon>
        <taxon>Thermoplasmatota</taxon>
        <taxon>Candidatus Poseidoniia</taxon>
        <taxon>environmental samples</taxon>
    </lineage>
</organism>
<comment type="similarity">
    <text evidence="1 5">Belongs to the KptA/TPT1 family.</text>
</comment>
<dbReference type="InterPro" id="IPR042081">
    <property type="entry name" value="RNA_2'-PTrans_C"/>
</dbReference>
<reference evidence="6" key="2">
    <citation type="journal article" date="2015" name="ISME J.">
        <title>A new class of marine Euryarchaeota group II from the Mediterranean deep chlorophyll maximum.</title>
        <authorList>
            <person name="Martin-Cuadrado A.B."/>
            <person name="Garcia-Heredia I."/>
            <person name="Molto A.G."/>
            <person name="Lopez-Ubeda R."/>
            <person name="Kimes N."/>
            <person name="Lopez-Garcia P."/>
            <person name="Moreira D."/>
            <person name="Rodriguez-Valera F."/>
        </authorList>
    </citation>
    <scope>NUCLEOTIDE SEQUENCE</scope>
</reference>
<dbReference type="GO" id="GO:0003950">
    <property type="term" value="F:NAD+ poly-ADP-ribosyltransferase activity"/>
    <property type="evidence" value="ECO:0007669"/>
    <property type="project" value="InterPro"/>
</dbReference>
<evidence type="ECO:0000256" key="2">
    <source>
        <dbReference type="ARBA" id="ARBA00022679"/>
    </source>
</evidence>
<evidence type="ECO:0000256" key="1">
    <source>
        <dbReference type="ARBA" id="ARBA00009836"/>
    </source>
</evidence>
<gene>
    <name evidence="5" type="primary">kptA</name>
</gene>
<accession>A0A1B1TCQ7</accession>
<protein>
    <recommendedName>
        <fullName evidence="5">Probable RNA 2'-phosphotransferase</fullName>
        <ecNumber evidence="5">2.7.1.-</ecNumber>
    </recommendedName>
</protein>
<dbReference type="EMBL" id="KP211869">
    <property type="protein sequence ID" value="ANV80062.1"/>
    <property type="molecule type" value="Genomic_DNA"/>
</dbReference>
<dbReference type="HAMAP" id="MF_00299">
    <property type="entry name" value="KptA"/>
    <property type="match status" value="1"/>
</dbReference>